<dbReference type="eggNOG" id="COG1305">
    <property type="taxonomic scope" value="Bacteria"/>
</dbReference>
<dbReference type="EMBL" id="ABTR02000001">
    <property type="protein sequence ID" value="EFC90875.1"/>
    <property type="molecule type" value="Genomic_DNA"/>
</dbReference>
<sequence>MNKVTTITENLVKDCSTDIEKMEKIYLFVRDEIVFDMMSGMLVSSDEVLTMGRGSCMNKAVLLKDMAKAAGIPSRLHFMEVRKEALEDLLHPGAYKLWPDSFLHTYPEVRLSDEWVSMEATFDAPLHEKLLEKRLNFGKHEERRNNSIEFSSKGVVGAQQGTAVEGAEPIFADDLLPLKRHLEEVPDWLAEMVPYLCDISSKWVREKVRS</sequence>
<comment type="caution">
    <text evidence="2">The sequence shown here is derived from an EMBL/GenBank/DDBJ whole genome shotgun (WGS) entry which is preliminary data.</text>
</comment>
<dbReference type="InterPro" id="IPR038765">
    <property type="entry name" value="Papain-like_cys_pep_sf"/>
</dbReference>
<dbReference type="PANTHER" id="PTHR33490">
    <property type="entry name" value="BLR5614 PROTEIN-RELATED"/>
    <property type="match status" value="1"/>
</dbReference>
<reference evidence="2 3" key="1">
    <citation type="journal article" date="2010" name="Stand. Genomic Sci.">
        <title>Permanent draft genome sequence of Dethiosulfovibrio peptidovorans type strain (SEBR 4207).</title>
        <authorList>
            <person name="Labutti K."/>
            <person name="Mayilraj S."/>
            <person name="Clum A."/>
            <person name="Lucas S."/>
            <person name="Glavina Del Rio T."/>
            <person name="Nolan M."/>
            <person name="Tice H."/>
            <person name="Cheng J.F."/>
            <person name="Pitluck S."/>
            <person name="Liolios K."/>
            <person name="Ivanova N."/>
            <person name="Mavromatis K."/>
            <person name="Mikhailova N."/>
            <person name="Pati A."/>
            <person name="Goodwin L."/>
            <person name="Chen A."/>
            <person name="Palaniappan K."/>
            <person name="Land M."/>
            <person name="Hauser L."/>
            <person name="Chang Y.J."/>
            <person name="Jeffries C.D."/>
            <person name="Rohde M."/>
            <person name="Spring S."/>
            <person name="Goker M."/>
            <person name="Woyke T."/>
            <person name="Bristow J."/>
            <person name="Eisen J.A."/>
            <person name="Markowitz V."/>
            <person name="Hugenholtz P."/>
            <person name="Kyrpides N.C."/>
            <person name="Klenk H.P."/>
            <person name="Lapidus A."/>
        </authorList>
    </citation>
    <scope>NUCLEOTIDE SEQUENCE [LARGE SCALE GENOMIC DNA]</scope>
    <source>
        <strain evidence="2 3">DSM 11002</strain>
    </source>
</reference>
<dbReference type="RefSeq" id="WP_005659918.1">
    <property type="nucleotide sequence ID" value="NZ_ABTR02000001.1"/>
</dbReference>
<evidence type="ECO:0000313" key="3">
    <source>
        <dbReference type="Proteomes" id="UP000006427"/>
    </source>
</evidence>
<accession>D2Z5X8</accession>
<feature type="domain" description="Transglutaminase-like" evidence="1">
    <location>
        <begin position="6"/>
        <end position="120"/>
    </location>
</feature>
<dbReference type="InterPro" id="IPR002931">
    <property type="entry name" value="Transglutaminase-like"/>
</dbReference>
<name>D2Z5X8_9BACT</name>
<dbReference type="SUPFAM" id="SSF54001">
    <property type="entry name" value="Cysteine proteinases"/>
    <property type="match status" value="1"/>
</dbReference>
<dbReference type="Pfam" id="PF01841">
    <property type="entry name" value="Transglut_core"/>
    <property type="match status" value="1"/>
</dbReference>
<dbReference type="PaxDb" id="469381-Dpep_0849"/>
<dbReference type="Gene3D" id="3.10.620.30">
    <property type="match status" value="1"/>
</dbReference>
<keyword evidence="3" id="KW-1185">Reference proteome</keyword>
<proteinExistence type="predicted"/>
<dbReference type="STRING" id="469381.Dpep_0849"/>
<dbReference type="Proteomes" id="UP000006427">
    <property type="component" value="Unassembled WGS sequence"/>
</dbReference>
<evidence type="ECO:0000259" key="1">
    <source>
        <dbReference type="Pfam" id="PF01841"/>
    </source>
</evidence>
<dbReference type="OrthoDB" id="9804872at2"/>
<dbReference type="AlphaFoldDB" id="D2Z5X8"/>
<evidence type="ECO:0000313" key="2">
    <source>
        <dbReference type="EMBL" id="EFC90875.1"/>
    </source>
</evidence>
<protein>
    <submittedName>
        <fullName evidence="2">Transglutaminase domain protein</fullName>
    </submittedName>
</protein>
<organism evidence="2 3">
    <name type="scientific">Dethiosulfovibrio peptidovorans DSM 11002</name>
    <dbReference type="NCBI Taxonomy" id="469381"/>
    <lineage>
        <taxon>Bacteria</taxon>
        <taxon>Thermotogati</taxon>
        <taxon>Synergistota</taxon>
        <taxon>Synergistia</taxon>
        <taxon>Synergistales</taxon>
        <taxon>Dethiosulfovibrionaceae</taxon>
        <taxon>Dethiosulfovibrio</taxon>
    </lineage>
</organism>
<gene>
    <name evidence="2" type="ORF">Dpep_0849</name>
</gene>